<protein>
    <recommendedName>
        <fullName evidence="6">Aminotransferase class I/classII domain-containing protein</fullName>
    </recommendedName>
</protein>
<evidence type="ECO:0000313" key="1">
    <source>
        <dbReference type="EMBL" id="CAF3421385.1"/>
    </source>
</evidence>
<dbReference type="InterPro" id="IPR015422">
    <property type="entry name" value="PyrdxlP-dep_Trfase_small"/>
</dbReference>
<dbReference type="Gene3D" id="3.40.640.10">
    <property type="entry name" value="Type I PLP-dependent aspartate aminotransferase-like (Major domain)"/>
    <property type="match status" value="1"/>
</dbReference>
<reference evidence="1" key="1">
    <citation type="submission" date="2021-02" db="EMBL/GenBank/DDBJ databases">
        <authorList>
            <person name="Nowell W R."/>
        </authorList>
    </citation>
    <scope>NUCLEOTIDE SEQUENCE</scope>
</reference>
<dbReference type="Proteomes" id="UP000663865">
    <property type="component" value="Unassembled WGS sequence"/>
</dbReference>
<dbReference type="Proteomes" id="UP000663838">
    <property type="component" value="Unassembled WGS sequence"/>
</dbReference>
<dbReference type="Proteomes" id="UP000663869">
    <property type="component" value="Unassembled WGS sequence"/>
</dbReference>
<name>A0A818BQW5_9BILA</name>
<accession>A0A818BQW5</accession>
<dbReference type="EMBL" id="CAJNYV010003161">
    <property type="protein sequence ID" value="CAF3539798.1"/>
    <property type="molecule type" value="Genomic_DNA"/>
</dbReference>
<dbReference type="AlphaFoldDB" id="A0A818BQW5"/>
<comment type="caution">
    <text evidence="1">The sequence shown here is derived from an EMBL/GenBank/DDBJ whole genome shotgun (WGS) entry which is preliminary data.</text>
</comment>
<evidence type="ECO:0000313" key="2">
    <source>
        <dbReference type="EMBL" id="CAF3539798.1"/>
    </source>
</evidence>
<organism evidence="1 5">
    <name type="scientific">Rotaria socialis</name>
    <dbReference type="NCBI Taxonomy" id="392032"/>
    <lineage>
        <taxon>Eukaryota</taxon>
        <taxon>Metazoa</taxon>
        <taxon>Spiralia</taxon>
        <taxon>Gnathifera</taxon>
        <taxon>Rotifera</taxon>
        <taxon>Eurotatoria</taxon>
        <taxon>Bdelloidea</taxon>
        <taxon>Philodinida</taxon>
        <taxon>Philodinidae</taxon>
        <taxon>Rotaria</taxon>
    </lineage>
</organism>
<evidence type="ECO:0000313" key="4">
    <source>
        <dbReference type="EMBL" id="CAF4746547.1"/>
    </source>
</evidence>
<dbReference type="InterPro" id="IPR015424">
    <property type="entry name" value="PyrdxlP-dep_Trfase"/>
</dbReference>
<proteinExistence type="predicted"/>
<dbReference type="EMBL" id="CAJOBS010001614">
    <property type="protein sequence ID" value="CAF4746547.1"/>
    <property type="molecule type" value="Genomic_DNA"/>
</dbReference>
<evidence type="ECO:0008006" key="6">
    <source>
        <dbReference type="Google" id="ProtNLM"/>
    </source>
</evidence>
<dbReference type="EMBL" id="CAJNYU010001227">
    <property type="protein sequence ID" value="CAF3421385.1"/>
    <property type="molecule type" value="Genomic_DNA"/>
</dbReference>
<sequence>MPSIRRHTSIRPILEFAADKQLHIIFDEIYAFSLLTTIGAELNFLFGPSSVVQQTLASLLADHQWIHSYINMSRTCLVEQYQLVKERSEKLDQRIIIRTPEASFSIWISFRILMH</sequence>
<evidence type="ECO:0000313" key="5">
    <source>
        <dbReference type="Proteomes" id="UP000663869"/>
    </source>
</evidence>
<dbReference type="Gene3D" id="3.90.1150.10">
    <property type="entry name" value="Aspartate Aminotransferase, domain 1"/>
    <property type="match status" value="1"/>
</dbReference>
<dbReference type="Proteomes" id="UP000663862">
    <property type="component" value="Unassembled WGS sequence"/>
</dbReference>
<dbReference type="InterPro" id="IPR015421">
    <property type="entry name" value="PyrdxlP-dep_Trfase_major"/>
</dbReference>
<dbReference type="EMBL" id="CAJOBQ010001623">
    <property type="protein sequence ID" value="CAF4502611.1"/>
    <property type="molecule type" value="Genomic_DNA"/>
</dbReference>
<gene>
    <name evidence="1" type="ORF">FME351_LOCUS10943</name>
    <name evidence="2" type="ORF">KIK155_LOCUS17889</name>
    <name evidence="4" type="ORF">TOA249_LOCUS20069</name>
    <name evidence="3" type="ORF">TSG867_LOCUS21220</name>
</gene>
<dbReference type="SUPFAM" id="SSF53383">
    <property type="entry name" value="PLP-dependent transferases"/>
    <property type="match status" value="1"/>
</dbReference>
<evidence type="ECO:0000313" key="3">
    <source>
        <dbReference type="EMBL" id="CAF4502611.1"/>
    </source>
</evidence>